<evidence type="ECO:0000256" key="2">
    <source>
        <dbReference type="SAM" id="SignalP"/>
    </source>
</evidence>
<dbReference type="EMBL" id="CP044205">
    <property type="protein sequence ID" value="QFY41945.1"/>
    <property type="molecule type" value="Genomic_DNA"/>
</dbReference>
<dbReference type="RefSeq" id="WP_153247930.1">
    <property type="nucleotide sequence ID" value="NZ_CP044205.1"/>
</dbReference>
<dbReference type="Pfam" id="PF11191">
    <property type="entry name" value="DUF2782"/>
    <property type="match status" value="1"/>
</dbReference>
<dbReference type="OrthoDB" id="5296182at2"/>
<evidence type="ECO:0000256" key="1">
    <source>
        <dbReference type="SAM" id="MobiDB-lite"/>
    </source>
</evidence>
<dbReference type="PROSITE" id="PS51257">
    <property type="entry name" value="PROKAR_LIPOPROTEIN"/>
    <property type="match status" value="1"/>
</dbReference>
<gene>
    <name evidence="3" type="ORF">F6R98_04310</name>
</gene>
<dbReference type="KEGG" id="mmob:F6R98_04310"/>
<accession>A0A5Q0BDM1</accession>
<evidence type="ECO:0000313" key="3">
    <source>
        <dbReference type="EMBL" id="QFY41945.1"/>
    </source>
</evidence>
<dbReference type="Gene3D" id="2.20.130.30">
    <property type="entry name" value="Protein of unknown function DUF2782"/>
    <property type="match status" value="1"/>
</dbReference>
<evidence type="ECO:0000313" key="4">
    <source>
        <dbReference type="Proteomes" id="UP000325755"/>
    </source>
</evidence>
<feature type="region of interest" description="Disordered" evidence="1">
    <location>
        <begin position="27"/>
        <end position="49"/>
    </location>
</feature>
<organism evidence="3 4">
    <name type="scientific">Candidatus Methylospira mobilis</name>
    <dbReference type="NCBI Taxonomy" id="1808979"/>
    <lineage>
        <taxon>Bacteria</taxon>
        <taxon>Pseudomonadati</taxon>
        <taxon>Pseudomonadota</taxon>
        <taxon>Gammaproteobacteria</taxon>
        <taxon>Methylococcales</taxon>
        <taxon>Methylococcaceae</taxon>
        <taxon>Candidatus Methylospira</taxon>
    </lineage>
</organism>
<reference evidence="3 4" key="1">
    <citation type="submission" date="2019-09" db="EMBL/GenBank/DDBJ databases">
        <title>Ecophysiology of the spiral-shaped methanotroph Methylospira mobilis as revealed by the complete genome sequence.</title>
        <authorList>
            <person name="Oshkin I.Y."/>
            <person name="Dedysh S.N."/>
            <person name="Miroshnikov K."/>
            <person name="Danilova O.V."/>
            <person name="Hakobyan A."/>
            <person name="Liesack W."/>
        </authorList>
    </citation>
    <scope>NUCLEOTIDE SEQUENCE [LARGE SCALE GENOMIC DNA]</scope>
    <source>
        <strain evidence="3 4">Shm1</strain>
    </source>
</reference>
<feature type="signal peptide" evidence="2">
    <location>
        <begin position="1"/>
        <end position="20"/>
    </location>
</feature>
<dbReference type="InterPro" id="IPR021357">
    <property type="entry name" value="DUF2782"/>
</dbReference>
<dbReference type="AlphaFoldDB" id="A0A5Q0BDM1"/>
<keyword evidence="2" id="KW-0732">Signal</keyword>
<dbReference type="InParanoid" id="A0A5Q0BDM1"/>
<sequence>MPLRYVLAFLLVMLACPGFAADGERQPELVPLDDQPDIPAPIESGETMQPDVTITKRGKDTVEEYRINDRLYMIKITPVIGPSYYMVDSDGNGTLDQRRGTITEGMKIPQWVLFSW</sequence>
<feature type="chain" id="PRO_5024831021" evidence="2">
    <location>
        <begin position="21"/>
        <end position="116"/>
    </location>
</feature>
<proteinExistence type="predicted"/>
<protein>
    <submittedName>
        <fullName evidence="3">DUF2782 domain-containing protein</fullName>
    </submittedName>
</protein>
<keyword evidence="4" id="KW-1185">Reference proteome</keyword>
<name>A0A5Q0BDM1_9GAMM</name>
<dbReference type="Proteomes" id="UP000325755">
    <property type="component" value="Chromosome"/>
</dbReference>